<dbReference type="InterPro" id="IPR054471">
    <property type="entry name" value="GPIID_WHD"/>
</dbReference>
<dbReference type="EMBL" id="JAGSXJ010000018">
    <property type="protein sequence ID" value="KAH6682241.1"/>
    <property type="molecule type" value="Genomic_DNA"/>
</dbReference>
<feature type="repeat" description="ANK" evidence="3">
    <location>
        <begin position="1241"/>
        <end position="1273"/>
    </location>
</feature>
<name>A0A9P9A8T5_9PEZI</name>
<feature type="repeat" description="ANK" evidence="3">
    <location>
        <begin position="946"/>
        <end position="978"/>
    </location>
</feature>
<organism evidence="8 9">
    <name type="scientific">Plectosphaerella plurivora</name>
    <dbReference type="NCBI Taxonomy" id="936078"/>
    <lineage>
        <taxon>Eukaryota</taxon>
        <taxon>Fungi</taxon>
        <taxon>Dikarya</taxon>
        <taxon>Ascomycota</taxon>
        <taxon>Pezizomycotina</taxon>
        <taxon>Sordariomycetes</taxon>
        <taxon>Hypocreomycetidae</taxon>
        <taxon>Glomerellales</taxon>
        <taxon>Plectosphaerellaceae</taxon>
        <taxon>Plectosphaerella</taxon>
    </lineage>
</organism>
<dbReference type="InterPro" id="IPR002110">
    <property type="entry name" value="Ankyrin_rpt"/>
</dbReference>
<dbReference type="Gene3D" id="3.40.50.300">
    <property type="entry name" value="P-loop containing nucleotide triphosphate hydrolases"/>
    <property type="match status" value="1"/>
</dbReference>
<evidence type="ECO:0000313" key="8">
    <source>
        <dbReference type="EMBL" id="KAH6682241.1"/>
    </source>
</evidence>
<evidence type="ECO:0000256" key="1">
    <source>
        <dbReference type="ARBA" id="ARBA00022737"/>
    </source>
</evidence>
<dbReference type="Pfam" id="PF24809">
    <property type="entry name" value="DUF7708"/>
    <property type="match status" value="1"/>
</dbReference>
<dbReference type="Pfam" id="PF24883">
    <property type="entry name" value="NPHP3_N"/>
    <property type="match status" value="1"/>
</dbReference>
<dbReference type="InterPro" id="IPR056884">
    <property type="entry name" value="NPHP3-like_N"/>
</dbReference>
<gene>
    <name evidence="8" type="ORF">F5X68DRAFT_269745</name>
</gene>
<sequence>MIAHVQWEDEGDAPPSLWAAALSTLSDVDRRDLEVARGNPRLDHADILATVEAKRSECASKQWVLYTNKAGNKVLVREALGRVVDWLDRFKQAVDCAVQFDPGQAALPWAVVRGILQMTVNDCQTFGAMVESIEAIASIITRYTELETKVLIRTSNLSAQLATALVRLYEAALRFLLHAYRYYSQSTLKRALKSTVTTAKIMIDEPMLRIEKHEAEVYKLVCLVQNEISGAKLDDIINAIRARVESVLVSSEERRRKLVAWICGTDTRNTYETALQYHHSGTCEWVLRLPEFLRWEAVEGDDPRLLWLHGPAGFGKTFMAARIIKHLEEQTERSLAYFFCVADNQLTRDPYAALRSWLTQLAERDDAAALAMDAIYRAGNKEQTLTHLGLWDLFVAAGKASPGRMFVLDGFDECTDIDTGARYHRNDPRGDFLRDLRQRLPQTCSRVLVISRDVPDIREHLACDSADALCMLRYGISAKDTTDDVRSFSEHIVNTRLARKKADLRLEIAEQAAARSEGMFLWIKLLEQEISPGQNAKQLKRTVTEMPLGISEAYSRELDRMADLPADEKEAAVTILRWVLFAVRPLQVKQLAEALVVSGEDLDAYPADELPDCWDETFVDDDYVREMILGRCGSLLQLRSARPGTPLADHTVHFVHFSVKEYLTSLGAEALGLAGAAAEERRLSGVCLRYLTLDTFEEVPEDTAVYPFLSYAAWAWYYHSYHEKPAPEAEIRQRTQRAFDPAISSWRVWTPLLEREYREEKEKKSDEAEDEEHEENAEEEEEDATDKTGGDDKEENDNNDEAAEEDAEEATPPNLLTPIYYASLLGLTDVVRWLEDQGLDCGCEGGRLGFPLQAAVAGRHEEVVKHLIARGVNVSQQGGHYGTALCAAAAEGTTEIVKLLLDAGAEVSRTDPSRTTALHWAAWRGNAEPVRILLDHGADMEAGGSENPRPAYFACANGHRDVVALLAERGADLKSVDENMQVTPLQIAVTHGMKDVVKVLLDHRVSPDAKGPNSVAPIHLARTNPQLVPLLAAAGANLEVQDEEGFTPMQCAAGYGEVAYIAALLDAGADIRSAGCADKATPFHAALINKRREVAEYLLKRGADINEKTSGTATALMLAVSNGDGEQVEWLLSQGASPEGLDEDTQQSLFDMAAAIPGDLARLLARHGCFGRGELAEEDGLVVRAFDGDDDGVSQWLSSNKGSITRETLAEALAAGSARGNLDVVKMLLGHRAPVNMRDLNGRTALHHAVRHLHLDVADVLVEDGASVATADAIGSTPVDLAVVHGSQSVRFIRDHMDRFTLDLSRRPSLLDAGPADGKAVARVMAGMEGSWTGHYGYIAWMEGTKEPFGRPGTFDSEGMDEVGAFEIRGFVDPIGTVWFVKLYATHGWLYKGVVVEGGEVLRGTWGSNRKLWFGTFELRRKGTGLEGATEMVVQEEPKILWRDRAVVDSI</sequence>
<dbReference type="SMART" id="SM00248">
    <property type="entry name" value="ANK"/>
    <property type="match status" value="11"/>
</dbReference>
<feature type="repeat" description="ANK" evidence="3">
    <location>
        <begin position="980"/>
        <end position="1012"/>
    </location>
</feature>
<feature type="region of interest" description="Disordered" evidence="4">
    <location>
        <begin position="759"/>
        <end position="814"/>
    </location>
</feature>
<feature type="compositionally biased region" description="Acidic residues" evidence="4">
    <location>
        <begin position="767"/>
        <end position="784"/>
    </location>
</feature>
<proteinExistence type="predicted"/>
<keyword evidence="1" id="KW-0677">Repeat</keyword>
<keyword evidence="2 3" id="KW-0040">ANK repeat</keyword>
<feature type="domain" description="GPI inositol-deacylase winged helix" evidence="5">
    <location>
        <begin position="567"/>
        <end position="668"/>
    </location>
</feature>
<feature type="compositionally biased region" description="Acidic residues" evidence="4">
    <location>
        <begin position="792"/>
        <end position="809"/>
    </location>
</feature>
<evidence type="ECO:0000256" key="2">
    <source>
        <dbReference type="ARBA" id="ARBA00023043"/>
    </source>
</evidence>
<dbReference type="PROSITE" id="PS50297">
    <property type="entry name" value="ANK_REP_REGION"/>
    <property type="match status" value="6"/>
</dbReference>
<dbReference type="PROSITE" id="PS50088">
    <property type="entry name" value="ANK_REPEAT"/>
    <property type="match status" value="8"/>
</dbReference>
<feature type="repeat" description="ANK" evidence="3">
    <location>
        <begin position="913"/>
        <end position="945"/>
    </location>
</feature>
<dbReference type="PANTHER" id="PTHR24198:SF165">
    <property type="entry name" value="ANKYRIN REPEAT-CONTAINING PROTEIN-RELATED"/>
    <property type="match status" value="1"/>
</dbReference>
<evidence type="ECO:0000259" key="6">
    <source>
        <dbReference type="Pfam" id="PF24809"/>
    </source>
</evidence>
<dbReference type="Pfam" id="PF22939">
    <property type="entry name" value="WHD_GPIID"/>
    <property type="match status" value="1"/>
</dbReference>
<reference evidence="8" key="1">
    <citation type="journal article" date="2021" name="Nat. Commun.">
        <title>Genetic determinants of endophytism in the Arabidopsis root mycobiome.</title>
        <authorList>
            <person name="Mesny F."/>
            <person name="Miyauchi S."/>
            <person name="Thiergart T."/>
            <person name="Pickel B."/>
            <person name="Atanasova L."/>
            <person name="Karlsson M."/>
            <person name="Huettel B."/>
            <person name="Barry K.W."/>
            <person name="Haridas S."/>
            <person name="Chen C."/>
            <person name="Bauer D."/>
            <person name="Andreopoulos W."/>
            <person name="Pangilinan J."/>
            <person name="LaButti K."/>
            <person name="Riley R."/>
            <person name="Lipzen A."/>
            <person name="Clum A."/>
            <person name="Drula E."/>
            <person name="Henrissat B."/>
            <person name="Kohler A."/>
            <person name="Grigoriev I.V."/>
            <person name="Martin F.M."/>
            <person name="Hacquard S."/>
        </authorList>
    </citation>
    <scope>NUCLEOTIDE SEQUENCE</scope>
    <source>
        <strain evidence="8">MPI-SDFR-AT-0117</strain>
    </source>
</reference>
<dbReference type="Pfam" id="PF12796">
    <property type="entry name" value="Ank_2"/>
    <property type="match status" value="3"/>
</dbReference>
<feature type="repeat" description="ANK" evidence="3">
    <location>
        <begin position="1044"/>
        <end position="1076"/>
    </location>
</feature>
<accession>A0A9P9A8T5</accession>
<dbReference type="SUPFAM" id="SSF52540">
    <property type="entry name" value="P-loop containing nucleoside triphosphate hydrolases"/>
    <property type="match status" value="1"/>
</dbReference>
<feature type="domain" description="DUF7708" evidence="6">
    <location>
        <begin position="80"/>
        <end position="220"/>
    </location>
</feature>
<feature type="repeat" description="ANK" evidence="3">
    <location>
        <begin position="1111"/>
        <end position="1143"/>
    </location>
</feature>
<dbReference type="PANTHER" id="PTHR24198">
    <property type="entry name" value="ANKYRIN REPEAT AND PROTEIN KINASE DOMAIN-CONTAINING PROTEIN"/>
    <property type="match status" value="1"/>
</dbReference>
<feature type="repeat" description="ANK" evidence="3">
    <location>
        <begin position="1078"/>
        <end position="1110"/>
    </location>
</feature>
<evidence type="ECO:0000313" key="9">
    <source>
        <dbReference type="Proteomes" id="UP000770015"/>
    </source>
</evidence>
<dbReference type="Proteomes" id="UP000770015">
    <property type="component" value="Unassembled WGS sequence"/>
</dbReference>
<dbReference type="InterPro" id="IPR056125">
    <property type="entry name" value="DUF7708"/>
</dbReference>
<feature type="repeat" description="ANK" evidence="3">
    <location>
        <begin position="880"/>
        <end position="912"/>
    </location>
</feature>
<evidence type="ECO:0000256" key="4">
    <source>
        <dbReference type="SAM" id="MobiDB-lite"/>
    </source>
</evidence>
<comment type="caution">
    <text evidence="8">The sequence shown here is derived from an EMBL/GenBank/DDBJ whole genome shotgun (WGS) entry which is preliminary data.</text>
</comment>
<dbReference type="Gene3D" id="1.25.40.20">
    <property type="entry name" value="Ankyrin repeat-containing domain"/>
    <property type="match status" value="2"/>
</dbReference>
<evidence type="ECO:0000256" key="3">
    <source>
        <dbReference type="PROSITE-ProRule" id="PRU00023"/>
    </source>
</evidence>
<dbReference type="InterPro" id="IPR036770">
    <property type="entry name" value="Ankyrin_rpt-contain_sf"/>
</dbReference>
<dbReference type="Pfam" id="PF00023">
    <property type="entry name" value="Ank"/>
    <property type="match status" value="1"/>
</dbReference>
<feature type="domain" description="Nephrocystin 3-like N-terminal" evidence="7">
    <location>
        <begin position="281"/>
        <end position="452"/>
    </location>
</feature>
<dbReference type="InterPro" id="IPR027417">
    <property type="entry name" value="P-loop_NTPase"/>
</dbReference>
<dbReference type="OrthoDB" id="539213at2759"/>
<protein>
    <submittedName>
        <fullName evidence="8">Ankyrin repeat and SOCS box protein 7</fullName>
    </submittedName>
</protein>
<dbReference type="Pfam" id="PF13637">
    <property type="entry name" value="Ank_4"/>
    <property type="match status" value="1"/>
</dbReference>
<dbReference type="SUPFAM" id="SSF48403">
    <property type="entry name" value="Ankyrin repeat"/>
    <property type="match status" value="2"/>
</dbReference>
<keyword evidence="9" id="KW-1185">Reference proteome</keyword>
<evidence type="ECO:0000259" key="7">
    <source>
        <dbReference type="Pfam" id="PF24883"/>
    </source>
</evidence>
<evidence type="ECO:0000259" key="5">
    <source>
        <dbReference type="Pfam" id="PF22939"/>
    </source>
</evidence>